<protein>
    <submittedName>
        <fullName evidence="1">Uncharacterized protein</fullName>
    </submittedName>
</protein>
<dbReference type="EMBL" id="CP045898">
    <property type="protein sequence ID" value="QQP40129.1"/>
    <property type="molecule type" value="Genomic_DNA"/>
</dbReference>
<proteinExistence type="predicted"/>
<keyword evidence="2" id="KW-1185">Reference proteome</keyword>
<dbReference type="AlphaFoldDB" id="A0A7T8GYG6"/>
<evidence type="ECO:0000313" key="2">
    <source>
        <dbReference type="Proteomes" id="UP000595437"/>
    </source>
</evidence>
<gene>
    <name evidence="1" type="ORF">FKW44_014072</name>
</gene>
<dbReference type="OrthoDB" id="5865851at2759"/>
<organism evidence="1 2">
    <name type="scientific">Caligus rogercresseyi</name>
    <name type="common">Sea louse</name>
    <dbReference type="NCBI Taxonomy" id="217165"/>
    <lineage>
        <taxon>Eukaryota</taxon>
        <taxon>Metazoa</taxon>
        <taxon>Ecdysozoa</taxon>
        <taxon>Arthropoda</taxon>
        <taxon>Crustacea</taxon>
        <taxon>Multicrustacea</taxon>
        <taxon>Hexanauplia</taxon>
        <taxon>Copepoda</taxon>
        <taxon>Siphonostomatoida</taxon>
        <taxon>Caligidae</taxon>
        <taxon>Caligus</taxon>
    </lineage>
</organism>
<accession>A0A7T8GYG6</accession>
<feature type="non-terminal residue" evidence="1">
    <location>
        <position position="1"/>
    </location>
</feature>
<reference evidence="2" key="1">
    <citation type="submission" date="2021-01" db="EMBL/GenBank/DDBJ databases">
        <title>Caligus Genome Assembly.</title>
        <authorList>
            <person name="Gallardo-Escarate C."/>
        </authorList>
    </citation>
    <scope>NUCLEOTIDE SEQUENCE [LARGE SCALE GENOMIC DNA]</scope>
</reference>
<name>A0A7T8GYG6_CALRO</name>
<evidence type="ECO:0000313" key="1">
    <source>
        <dbReference type="EMBL" id="QQP40129.1"/>
    </source>
</evidence>
<dbReference type="Proteomes" id="UP000595437">
    <property type="component" value="Chromosome 9"/>
</dbReference>
<sequence>DIQLVLREHLLPHDHRESRPRLKATLRNLPSYKMDDLLTSYISLMLSNMNKQKTLRSK</sequence>